<dbReference type="Proteomes" id="UP000037178">
    <property type="component" value="Unassembled WGS sequence"/>
</dbReference>
<dbReference type="PANTHER" id="PTHR42850:SF4">
    <property type="entry name" value="ZINC-DEPENDENT ENDOPOLYPHOSPHATASE"/>
    <property type="match status" value="1"/>
</dbReference>
<dbReference type="InterPro" id="IPR050126">
    <property type="entry name" value="Ap4A_hydrolase"/>
</dbReference>
<dbReference type="CDD" id="cd00144">
    <property type="entry name" value="MPP_PPP_family"/>
    <property type="match status" value="1"/>
</dbReference>
<evidence type="ECO:0000259" key="1">
    <source>
        <dbReference type="Pfam" id="PF00149"/>
    </source>
</evidence>
<dbReference type="GO" id="GO:0016791">
    <property type="term" value="F:phosphatase activity"/>
    <property type="evidence" value="ECO:0007669"/>
    <property type="project" value="TreeGrafter"/>
</dbReference>
<sequence>MRVYAIGDIHGQLDMLRAAHAWIAEDRARTGDPDAMVVHLGDYVDRGPDSRGVIRYLMAGIAVGQPWRCVRGNHDRMFAMFLADPHVQDPVLRKDFTWLHAPLGGRDTLASYGFENPHEATPDELWAQRGKIPEDHQAFLGMLENSIETEHLFFAHAGIRPGFALAEQTEDDLLWIRGPFHVDPMDHGKLVVHGHTPVDGATHYGNRVNLDTGAGYGRPLTVAVFEGRDCWVLDAAGRRALAPNAG</sequence>
<dbReference type="InterPro" id="IPR004843">
    <property type="entry name" value="Calcineurin-like_PHP"/>
</dbReference>
<dbReference type="PANTHER" id="PTHR42850">
    <property type="entry name" value="METALLOPHOSPHOESTERASE"/>
    <property type="match status" value="1"/>
</dbReference>
<protein>
    <submittedName>
        <fullName evidence="2">Serine/threonine protein phosphatase-like protein</fullName>
    </submittedName>
</protein>
<evidence type="ECO:0000313" key="3">
    <source>
        <dbReference type="Proteomes" id="UP000037178"/>
    </source>
</evidence>
<dbReference type="GO" id="GO:0008803">
    <property type="term" value="F:bis(5'-nucleosyl)-tetraphosphatase (symmetrical) activity"/>
    <property type="evidence" value="ECO:0007669"/>
    <property type="project" value="TreeGrafter"/>
</dbReference>
<dbReference type="SUPFAM" id="SSF56300">
    <property type="entry name" value="Metallo-dependent phosphatases"/>
    <property type="match status" value="1"/>
</dbReference>
<dbReference type="STRING" id="1675527.AIOL_003909"/>
<dbReference type="EMBL" id="LFTY01000002">
    <property type="protein sequence ID" value="KMW58928.1"/>
    <property type="molecule type" value="Genomic_DNA"/>
</dbReference>
<dbReference type="Gene3D" id="3.60.21.10">
    <property type="match status" value="1"/>
</dbReference>
<dbReference type="GO" id="GO:0005737">
    <property type="term" value="C:cytoplasm"/>
    <property type="evidence" value="ECO:0007669"/>
    <property type="project" value="TreeGrafter"/>
</dbReference>
<accession>A0A0J9GZM3</accession>
<dbReference type="Pfam" id="PF00149">
    <property type="entry name" value="Metallophos"/>
    <property type="match status" value="1"/>
</dbReference>
<evidence type="ECO:0000313" key="2">
    <source>
        <dbReference type="EMBL" id="KMW58928.1"/>
    </source>
</evidence>
<dbReference type="InterPro" id="IPR029052">
    <property type="entry name" value="Metallo-depent_PP-like"/>
</dbReference>
<dbReference type="RefSeq" id="WP_049644480.1">
    <property type="nucleotide sequence ID" value="NZ_LFTY01000002.1"/>
</dbReference>
<name>A0A0J9GZM3_9RHOB</name>
<dbReference type="GO" id="GO:0110154">
    <property type="term" value="P:RNA decapping"/>
    <property type="evidence" value="ECO:0007669"/>
    <property type="project" value="TreeGrafter"/>
</dbReference>
<comment type="caution">
    <text evidence="2">The sequence shown here is derived from an EMBL/GenBank/DDBJ whole genome shotgun (WGS) entry which is preliminary data.</text>
</comment>
<gene>
    <name evidence="2" type="ORF">AIOL_003909</name>
</gene>
<keyword evidence="3" id="KW-1185">Reference proteome</keyword>
<dbReference type="PATRIC" id="fig|1675527.3.peg.4097"/>
<organism evidence="2 3">
    <name type="scientific">Candidatus Rhodobacter oscarellae</name>
    <dbReference type="NCBI Taxonomy" id="1675527"/>
    <lineage>
        <taxon>Bacteria</taxon>
        <taxon>Pseudomonadati</taxon>
        <taxon>Pseudomonadota</taxon>
        <taxon>Alphaproteobacteria</taxon>
        <taxon>Rhodobacterales</taxon>
        <taxon>Rhodobacter group</taxon>
        <taxon>Rhodobacter</taxon>
    </lineage>
</organism>
<reference evidence="2 3" key="1">
    <citation type="submission" date="2015-06" db="EMBL/GenBank/DDBJ databases">
        <title>Draft genome sequence of an Alphaproteobacteria species associated to the Mediterranean sponge Oscarella lobularis.</title>
        <authorList>
            <person name="Jourda C."/>
            <person name="Santini S."/>
            <person name="Claverie J.-M."/>
        </authorList>
    </citation>
    <scope>NUCLEOTIDE SEQUENCE [LARGE SCALE GENOMIC DNA]</scope>
    <source>
        <strain evidence="2">IGS</strain>
    </source>
</reference>
<dbReference type="OrthoDB" id="9807890at2"/>
<dbReference type="AlphaFoldDB" id="A0A0J9GZM3"/>
<feature type="domain" description="Calcineurin-like phosphoesterase" evidence="1">
    <location>
        <begin position="1"/>
        <end position="208"/>
    </location>
</feature>
<proteinExistence type="predicted"/>